<name>A0A3P3Z780_LEIBR</name>
<feature type="coiled-coil region" evidence="1">
    <location>
        <begin position="275"/>
        <end position="302"/>
    </location>
</feature>
<evidence type="ECO:0000313" key="4">
    <source>
        <dbReference type="Proteomes" id="UP000319462"/>
    </source>
</evidence>
<gene>
    <name evidence="3" type="ORF">LBRM2904_23.1340</name>
</gene>
<dbReference type="Proteomes" id="UP000319462">
    <property type="component" value="Chromosome 23"/>
</dbReference>
<feature type="compositionally biased region" description="Polar residues" evidence="2">
    <location>
        <begin position="10"/>
        <end position="19"/>
    </location>
</feature>
<feature type="region of interest" description="Disordered" evidence="2">
    <location>
        <begin position="410"/>
        <end position="444"/>
    </location>
</feature>
<evidence type="ECO:0000313" key="3">
    <source>
        <dbReference type="EMBL" id="SYZ66103.1"/>
    </source>
</evidence>
<evidence type="ECO:0000256" key="1">
    <source>
        <dbReference type="SAM" id="Coils"/>
    </source>
</evidence>
<reference evidence="3 4" key="1">
    <citation type="submission" date="2018-09" db="EMBL/GenBank/DDBJ databases">
        <authorList>
            <person name="Peiro R."/>
            <person name="Begona"/>
            <person name="Cbmso G."/>
            <person name="Lopez M."/>
            <person name="Gonzalez S."/>
        </authorList>
    </citation>
    <scope>NUCLEOTIDE SEQUENCE [LARGE SCALE GENOMIC DNA]</scope>
</reference>
<dbReference type="AlphaFoldDB" id="A0A3P3Z780"/>
<proteinExistence type="predicted"/>
<protein>
    <submittedName>
        <fullName evidence="3">Hypothetical_protein</fullName>
    </submittedName>
</protein>
<accession>A0A3P3Z780</accession>
<keyword evidence="1" id="KW-0175">Coiled coil</keyword>
<sequence length="626" mass="70468">MFKGRRAISNAMTTPSLSSAAMDATNEQLDAMDSNVRNTPTSTEHEVSSASGCKHLSDLAATLAPNVERVSAKREAALRSSTGPIESSYAISAIGHGNFDAVRKEMETQEKIIVTLQRDNEALLREKKEIASRCKKLEHDFEHLEAKHSLLLSAQQDFATRSNMHASNDSAKIANLQAQVEELQANLETEKRRCAILLQERNDLTRSKGDAPIHVNSAEIANVAVVREEHNRSEDTVAKLRESQRVHSIQKGTIDALHSEVARLESERRVSHSRENNLLREVDSLRAQVRDLEMALHQKKESISELISSCQAGSGNALRLKKQASRIHLLEAALLEKDEFTKRAMEELRIETKEVCERYQSTITELQQRLEVPKDDPELRRRIRILERENLELRRAIGSATVSSAIDSGEPAKAVTINPKHQADATGNTDKPEGQGLKGPSPHEVETTHLQSVIEQLRTGIWEHKQRSSMLQGKLDSIHAEWDARLAEMKANFALQIQKLRSAHNEELSRLEASHKSQLLEISKCSKSDNGANLASRLSRIVEEKGYDASLIAIGERLCYLEKRYSQKEEEKIHELLEMQRVAELEKKIQKEKTDLLLEQKNTQIKRFQIQLDELLTALSILQATT</sequence>
<feature type="coiled-coil region" evidence="1">
    <location>
        <begin position="106"/>
        <end position="207"/>
    </location>
</feature>
<evidence type="ECO:0000256" key="2">
    <source>
        <dbReference type="SAM" id="MobiDB-lite"/>
    </source>
</evidence>
<feature type="coiled-coil region" evidence="1">
    <location>
        <begin position="582"/>
        <end position="625"/>
    </location>
</feature>
<organism evidence="3 4">
    <name type="scientific">Leishmania braziliensis MHOM/BR/75/M2904</name>
    <dbReference type="NCBI Taxonomy" id="420245"/>
    <lineage>
        <taxon>Eukaryota</taxon>
        <taxon>Discoba</taxon>
        <taxon>Euglenozoa</taxon>
        <taxon>Kinetoplastea</taxon>
        <taxon>Metakinetoplastina</taxon>
        <taxon>Trypanosomatida</taxon>
        <taxon>Trypanosomatidae</taxon>
        <taxon>Leishmaniinae</taxon>
        <taxon>Leishmania</taxon>
        <taxon>Leishmania braziliensis species complex</taxon>
    </lineage>
</organism>
<dbReference type="SMR" id="A0A3P3Z780"/>
<dbReference type="EMBL" id="LS997622">
    <property type="protein sequence ID" value="SYZ66103.1"/>
    <property type="molecule type" value="Genomic_DNA"/>
</dbReference>
<feature type="region of interest" description="Disordered" evidence="2">
    <location>
        <begin position="1"/>
        <end position="20"/>
    </location>
</feature>